<dbReference type="EMBL" id="BARW01027664">
    <property type="protein sequence ID" value="GAJ04528.1"/>
    <property type="molecule type" value="Genomic_DNA"/>
</dbReference>
<name>X1TGV0_9ZZZZ</name>
<dbReference type="GO" id="GO:0008757">
    <property type="term" value="F:S-adenosylmethionine-dependent methyltransferase activity"/>
    <property type="evidence" value="ECO:0007669"/>
    <property type="project" value="InterPro"/>
</dbReference>
<protein>
    <recommendedName>
        <fullName evidence="1">Methyltransferase type 11 domain-containing protein</fullName>
    </recommendedName>
</protein>
<feature type="non-terminal residue" evidence="2">
    <location>
        <position position="203"/>
    </location>
</feature>
<dbReference type="SUPFAM" id="SSF53335">
    <property type="entry name" value="S-adenosyl-L-methionine-dependent methyltransferases"/>
    <property type="match status" value="1"/>
</dbReference>
<proteinExistence type="predicted"/>
<evidence type="ECO:0000313" key="2">
    <source>
        <dbReference type="EMBL" id="GAJ04528.1"/>
    </source>
</evidence>
<organism evidence="2">
    <name type="scientific">marine sediment metagenome</name>
    <dbReference type="NCBI Taxonomy" id="412755"/>
    <lineage>
        <taxon>unclassified sequences</taxon>
        <taxon>metagenomes</taxon>
        <taxon>ecological metagenomes</taxon>
    </lineage>
</organism>
<evidence type="ECO:0000259" key="1">
    <source>
        <dbReference type="Pfam" id="PF08241"/>
    </source>
</evidence>
<sequence length="203" mass="23412">MNIGGGPHRIEWLRSKVKLEDTILEVGCADNIIWRDTQFKVTTLDKSVRPEENCFPDVVGEAENLPFEDNDFDIVCEAELLEHVDVPQKALREAVRVARKRVIITVPNEFAWPPELKPFENPGHVRFYAKDTFAKELSKVGLEFKVEDIVWGPWAWFSAEIYCRGTKPKVASSMEWADYQFLTRPDAFLIAKQLYQIEQAIGR</sequence>
<comment type="caution">
    <text evidence="2">The sequence shown here is derived from an EMBL/GenBank/DDBJ whole genome shotgun (WGS) entry which is preliminary data.</text>
</comment>
<dbReference type="AlphaFoldDB" id="X1TGV0"/>
<accession>X1TGV0</accession>
<gene>
    <name evidence="2" type="ORF">S12H4_44838</name>
</gene>
<reference evidence="2" key="1">
    <citation type="journal article" date="2014" name="Front. Microbiol.">
        <title>High frequency of phylogenetically diverse reductive dehalogenase-homologous genes in deep subseafloor sedimentary metagenomes.</title>
        <authorList>
            <person name="Kawai M."/>
            <person name="Futagami T."/>
            <person name="Toyoda A."/>
            <person name="Takaki Y."/>
            <person name="Nishi S."/>
            <person name="Hori S."/>
            <person name="Arai W."/>
            <person name="Tsubouchi T."/>
            <person name="Morono Y."/>
            <person name="Uchiyama I."/>
            <person name="Ito T."/>
            <person name="Fujiyama A."/>
            <person name="Inagaki F."/>
            <person name="Takami H."/>
        </authorList>
    </citation>
    <scope>NUCLEOTIDE SEQUENCE</scope>
    <source>
        <strain evidence="2">Expedition CK06-06</strain>
    </source>
</reference>
<dbReference type="InterPro" id="IPR029063">
    <property type="entry name" value="SAM-dependent_MTases_sf"/>
</dbReference>
<feature type="domain" description="Methyltransferase type 11" evidence="1">
    <location>
        <begin position="25"/>
        <end position="101"/>
    </location>
</feature>
<dbReference type="InterPro" id="IPR013216">
    <property type="entry name" value="Methyltransf_11"/>
</dbReference>
<dbReference type="Pfam" id="PF08241">
    <property type="entry name" value="Methyltransf_11"/>
    <property type="match status" value="1"/>
</dbReference>
<dbReference type="Gene3D" id="3.40.50.150">
    <property type="entry name" value="Vaccinia Virus protein VP39"/>
    <property type="match status" value="1"/>
</dbReference>